<keyword evidence="9 17" id="KW-0418">Kinase</keyword>
<feature type="coiled-coil region" evidence="14">
    <location>
        <begin position="341"/>
        <end position="368"/>
    </location>
</feature>
<evidence type="ECO:0000313" key="18">
    <source>
        <dbReference type="Proteomes" id="UP000615455"/>
    </source>
</evidence>
<feature type="domain" description="Histidine kinase" evidence="16">
    <location>
        <begin position="456"/>
        <end position="560"/>
    </location>
</feature>
<dbReference type="PROSITE" id="PS50109">
    <property type="entry name" value="HIS_KIN"/>
    <property type="match status" value="1"/>
</dbReference>
<dbReference type="InterPro" id="IPR005467">
    <property type="entry name" value="His_kinase_dom"/>
</dbReference>
<evidence type="ECO:0000256" key="2">
    <source>
        <dbReference type="ARBA" id="ARBA00004651"/>
    </source>
</evidence>
<keyword evidence="8" id="KW-0547">Nucleotide-binding</keyword>
<evidence type="ECO:0000256" key="12">
    <source>
        <dbReference type="ARBA" id="ARBA00023012"/>
    </source>
</evidence>
<keyword evidence="4" id="KW-1003">Cell membrane</keyword>
<dbReference type="GO" id="GO:0016301">
    <property type="term" value="F:kinase activity"/>
    <property type="evidence" value="ECO:0007669"/>
    <property type="project" value="UniProtKB-KW"/>
</dbReference>
<reference evidence="18" key="1">
    <citation type="journal article" date="2019" name="Int. J. Syst. Evol. Microbiol.">
        <title>The Global Catalogue of Microorganisms (GCM) 10K type strain sequencing project: providing services to taxonomists for standard genome sequencing and annotation.</title>
        <authorList>
            <consortium name="The Broad Institute Genomics Platform"/>
            <consortium name="The Broad Institute Genome Sequencing Center for Infectious Disease"/>
            <person name="Wu L."/>
            <person name="Ma J."/>
        </authorList>
    </citation>
    <scope>NUCLEOTIDE SEQUENCE [LARGE SCALE GENOMIC DNA]</scope>
    <source>
        <strain evidence="18">CGMCC 1.15043</strain>
    </source>
</reference>
<feature type="transmembrane region" description="Helical" evidence="15">
    <location>
        <begin position="6"/>
        <end position="27"/>
    </location>
</feature>
<dbReference type="InterPro" id="IPR010559">
    <property type="entry name" value="Sig_transdc_His_kin_internal"/>
</dbReference>
<dbReference type="EMBL" id="BMHE01000006">
    <property type="protein sequence ID" value="GGI46581.1"/>
    <property type="molecule type" value="Genomic_DNA"/>
</dbReference>
<evidence type="ECO:0000256" key="6">
    <source>
        <dbReference type="ARBA" id="ARBA00022679"/>
    </source>
</evidence>
<evidence type="ECO:0000256" key="1">
    <source>
        <dbReference type="ARBA" id="ARBA00000085"/>
    </source>
</evidence>
<accession>A0ABQ2BSI0</accession>
<keyword evidence="13 15" id="KW-0472">Membrane</keyword>
<comment type="catalytic activity">
    <reaction evidence="1">
        <text>ATP + protein L-histidine = ADP + protein N-phospho-L-histidine.</text>
        <dbReference type="EC" id="2.7.13.3"/>
    </reaction>
</comment>
<keyword evidence="7 15" id="KW-0812">Transmembrane</keyword>
<evidence type="ECO:0000256" key="4">
    <source>
        <dbReference type="ARBA" id="ARBA00022475"/>
    </source>
</evidence>
<evidence type="ECO:0000256" key="11">
    <source>
        <dbReference type="ARBA" id="ARBA00022989"/>
    </source>
</evidence>
<organism evidence="17 18">
    <name type="scientific">Paenibacillus marchantiophytorum</name>
    <dbReference type="NCBI Taxonomy" id="1619310"/>
    <lineage>
        <taxon>Bacteria</taxon>
        <taxon>Bacillati</taxon>
        <taxon>Bacillota</taxon>
        <taxon>Bacilli</taxon>
        <taxon>Bacillales</taxon>
        <taxon>Paenibacillaceae</taxon>
        <taxon>Paenibacillus</taxon>
    </lineage>
</organism>
<dbReference type="Pfam" id="PF02518">
    <property type="entry name" value="HATPase_c"/>
    <property type="match status" value="1"/>
</dbReference>
<evidence type="ECO:0000256" key="3">
    <source>
        <dbReference type="ARBA" id="ARBA00012438"/>
    </source>
</evidence>
<evidence type="ECO:0000256" key="13">
    <source>
        <dbReference type="ARBA" id="ARBA00023136"/>
    </source>
</evidence>
<evidence type="ECO:0000256" key="5">
    <source>
        <dbReference type="ARBA" id="ARBA00022553"/>
    </source>
</evidence>
<keyword evidence="12" id="KW-0902">Two-component regulatory system</keyword>
<evidence type="ECO:0000256" key="8">
    <source>
        <dbReference type="ARBA" id="ARBA00022741"/>
    </source>
</evidence>
<dbReference type="Gene3D" id="3.30.565.10">
    <property type="entry name" value="Histidine kinase-like ATPase, C-terminal domain"/>
    <property type="match status" value="1"/>
</dbReference>
<sequence length="565" mass="65372">MVIMIANVLIPILLLGSISYYSIYSILQNNIEKGVQSRMKEIVHTMQSSLDNLGYASRQLTLDGDIGGRLEQYMNPTLPNNMKSDIQSDIESRLTLISYANQGLGAMYYFIPEQKLNLFETMLIKKNVNPMDFPVLRSEPVTVYQGPHPSMYLYSDNMVFSIIQEMTGNKNLPKTYVYIETNFKVFRDLFPKDAFGFHVNYLITDGSHHILYSDMAKTYPVHSQLALTDNRASQVVSNQGQKLFAERGEGDWSIVAVVNKSDLSNEIISWSTRYTLIAIGSLAISLILAWMTWRIIHQKLHLLKNEIKMTADLQFDRPYVPMNIVEFDEVIDRFYLMRTRIRDLIIEVEEKEKNKRKLEVQKLKYQINPHFIHNTLNTIQWIARMHKQEEIVNLVSVFSRILHYNLGKEGDMVQIREEINALKDYVALQKIRYNHHFQVDFHIDPLAEELIIVRFLIQPLVENAMYHGFAEDDGQISVRVYKESTTFFIIEVEDNGQGMTLETKEKLLYANSDAQKSGLGIGFNFVNQTIREYFGEQHAVDIQSEIGKGTLIRIRLPILSRGKTE</sequence>
<dbReference type="Proteomes" id="UP000615455">
    <property type="component" value="Unassembled WGS sequence"/>
</dbReference>
<feature type="transmembrane region" description="Helical" evidence="15">
    <location>
        <begin position="274"/>
        <end position="293"/>
    </location>
</feature>
<gene>
    <name evidence="17" type="ORF">GCM10008018_17810</name>
</gene>
<dbReference type="InterPro" id="IPR004358">
    <property type="entry name" value="Sig_transdc_His_kin-like_C"/>
</dbReference>
<comment type="subcellular location">
    <subcellularLocation>
        <location evidence="2">Cell membrane</location>
        <topology evidence="2">Multi-pass membrane protein</topology>
    </subcellularLocation>
</comment>
<dbReference type="InterPro" id="IPR003594">
    <property type="entry name" value="HATPase_dom"/>
</dbReference>
<comment type="caution">
    <text evidence="17">The sequence shown here is derived from an EMBL/GenBank/DDBJ whole genome shotgun (WGS) entry which is preliminary data.</text>
</comment>
<keyword evidence="6" id="KW-0808">Transferase</keyword>
<dbReference type="SMART" id="SM00387">
    <property type="entry name" value="HATPase_c"/>
    <property type="match status" value="1"/>
</dbReference>
<name>A0ABQ2BSI0_9BACL</name>
<evidence type="ECO:0000256" key="15">
    <source>
        <dbReference type="SAM" id="Phobius"/>
    </source>
</evidence>
<evidence type="ECO:0000256" key="7">
    <source>
        <dbReference type="ARBA" id="ARBA00022692"/>
    </source>
</evidence>
<keyword evidence="5" id="KW-0597">Phosphoprotein</keyword>
<keyword evidence="14" id="KW-0175">Coiled coil</keyword>
<evidence type="ECO:0000313" key="17">
    <source>
        <dbReference type="EMBL" id="GGI46581.1"/>
    </source>
</evidence>
<protein>
    <recommendedName>
        <fullName evidence="3">histidine kinase</fullName>
        <ecNumber evidence="3">2.7.13.3</ecNumber>
    </recommendedName>
</protein>
<proteinExistence type="predicted"/>
<keyword evidence="18" id="KW-1185">Reference proteome</keyword>
<dbReference type="Pfam" id="PF06580">
    <property type="entry name" value="His_kinase"/>
    <property type="match status" value="1"/>
</dbReference>
<keyword evidence="10" id="KW-0067">ATP-binding</keyword>
<dbReference type="InterPro" id="IPR050640">
    <property type="entry name" value="Bact_2-comp_sensor_kinase"/>
</dbReference>
<keyword evidence="11 15" id="KW-1133">Transmembrane helix</keyword>
<evidence type="ECO:0000256" key="10">
    <source>
        <dbReference type="ARBA" id="ARBA00022840"/>
    </source>
</evidence>
<dbReference type="SUPFAM" id="SSF55874">
    <property type="entry name" value="ATPase domain of HSP90 chaperone/DNA topoisomerase II/histidine kinase"/>
    <property type="match status" value="1"/>
</dbReference>
<dbReference type="PANTHER" id="PTHR34220:SF11">
    <property type="entry name" value="SENSOR PROTEIN KINASE HPTS"/>
    <property type="match status" value="1"/>
</dbReference>
<dbReference type="InterPro" id="IPR036890">
    <property type="entry name" value="HATPase_C_sf"/>
</dbReference>
<evidence type="ECO:0000256" key="14">
    <source>
        <dbReference type="SAM" id="Coils"/>
    </source>
</evidence>
<evidence type="ECO:0000256" key="9">
    <source>
        <dbReference type="ARBA" id="ARBA00022777"/>
    </source>
</evidence>
<dbReference type="PANTHER" id="PTHR34220">
    <property type="entry name" value="SENSOR HISTIDINE KINASE YPDA"/>
    <property type="match status" value="1"/>
</dbReference>
<dbReference type="PRINTS" id="PR00344">
    <property type="entry name" value="BCTRLSENSOR"/>
</dbReference>
<evidence type="ECO:0000259" key="16">
    <source>
        <dbReference type="PROSITE" id="PS50109"/>
    </source>
</evidence>
<dbReference type="EC" id="2.7.13.3" evidence="3"/>